<gene>
    <name evidence="2" type="ORF">H8B06_04050</name>
</gene>
<dbReference type="RefSeq" id="WP_190993013.1">
    <property type="nucleotide sequence ID" value="NZ_JACOIK010000002.1"/>
</dbReference>
<keyword evidence="3" id="KW-1185">Reference proteome</keyword>
<protein>
    <submittedName>
        <fullName evidence="2">Uncharacterized protein</fullName>
    </submittedName>
</protein>
<accession>A0ABR7YKZ1</accession>
<evidence type="ECO:0000313" key="3">
    <source>
        <dbReference type="Proteomes" id="UP000602759"/>
    </source>
</evidence>
<name>A0ABR7YKZ1_9SPHI</name>
<sequence length="243" mass="27032">MKNNVLLGILFIMATIPSFAQKKQKIVIQSLSDVTVNADLAEWDTLNNVAEEGSWFYQLAQDASNLYVAIRIENPMIQHLAARNGILLTVQSTKKNKDDIQFLFPYPDSEVKRAMTGEDHDSDGAYKAGLINRSRGYFVYGFPTVPNGLLSLQNGYGLQAKARIDDGKLYYEAVLPKSLLDYTIPVTTFKLSIYDGFTSLISSRKVTASRSSGMYGPYRGRPAPRSKSKDQLTLTVLLEATLD</sequence>
<feature type="region of interest" description="Disordered" evidence="1">
    <location>
        <begin position="210"/>
        <end position="229"/>
    </location>
</feature>
<evidence type="ECO:0000256" key="1">
    <source>
        <dbReference type="SAM" id="MobiDB-lite"/>
    </source>
</evidence>
<dbReference type="Gene3D" id="2.60.40.1190">
    <property type="match status" value="1"/>
</dbReference>
<evidence type="ECO:0000313" key="2">
    <source>
        <dbReference type="EMBL" id="MBD1431987.1"/>
    </source>
</evidence>
<organism evidence="2 3">
    <name type="scientific">Sphingobacterium micropteri</name>
    <dbReference type="NCBI Taxonomy" id="2763501"/>
    <lineage>
        <taxon>Bacteria</taxon>
        <taxon>Pseudomonadati</taxon>
        <taxon>Bacteroidota</taxon>
        <taxon>Sphingobacteriia</taxon>
        <taxon>Sphingobacteriales</taxon>
        <taxon>Sphingobacteriaceae</taxon>
        <taxon>Sphingobacterium</taxon>
    </lineage>
</organism>
<dbReference type="EMBL" id="JACOIK010000002">
    <property type="protein sequence ID" value="MBD1431987.1"/>
    <property type="molecule type" value="Genomic_DNA"/>
</dbReference>
<reference evidence="2 3" key="1">
    <citation type="submission" date="2020-08" db="EMBL/GenBank/DDBJ databases">
        <title>Sphingobacterium sp. DN00404 isolated from aquaculture water.</title>
        <authorList>
            <person name="Zhang M."/>
        </authorList>
    </citation>
    <scope>NUCLEOTIDE SEQUENCE [LARGE SCALE GENOMIC DNA]</scope>
    <source>
        <strain evidence="2 3">DN00404</strain>
    </source>
</reference>
<comment type="caution">
    <text evidence="2">The sequence shown here is derived from an EMBL/GenBank/DDBJ whole genome shotgun (WGS) entry which is preliminary data.</text>
</comment>
<proteinExistence type="predicted"/>
<dbReference type="Proteomes" id="UP000602759">
    <property type="component" value="Unassembled WGS sequence"/>
</dbReference>